<reference evidence="7" key="1">
    <citation type="submission" date="2012-12" db="EMBL/GenBank/DDBJ databases">
        <authorList>
            <person name="Hellsten U."/>
            <person name="Grimwood J."/>
            <person name="Chapman J.A."/>
            <person name="Shapiro H."/>
            <person name="Aerts A."/>
            <person name="Otillar R.P."/>
            <person name="Terry A.Y."/>
            <person name="Boore J.L."/>
            <person name="Simakov O."/>
            <person name="Marletaz F."/>
            <person name="Cho S.-J."/>
            <person name="Edsinger-Gonzales E."/>
            <person name="Havlak P."/>
            <person name="Kuo D.-H."/>
            <person name="Larsson T."/>
            <person name="Lv J."/>
            <person name="Arendt D."/>
            <person name="Savage R."/>
            <person name="Osoegawa K."/>
            <person name="de Jong P."/>
            <person name="Lindberg D.R."/>
            <person name="Seaver E.C."/>
            <person name="Weisblat D.A."/>
            <person name="Putnam N.H."/>
            <person name="Grigoriev I.V."/>
            <person name="Rokhsar D.S."/>
        </authorList>
    </citation>
    <scope>NUCLEOTIDE SEQUENCE</scope>
    <source>
        <strain evidence="7">I ESC-2004</strain>
    </source>
</reference>
<keyword evidence="2" id="KW-0732">Signal</keyword>
<evidence type="ECO:0000313" key="7">
    <source>
        <dbReference type="Proteomes" id="UP000014760"/>
    </source>
</evidence>
<dbReference type="InterPro" id="IPR052286">
    <property type="entry name" value="Wnt_signaling_inhibitor"/>
</dbReference>
<name>N1PBC3_CAPTE</name>
<dbReference type="PANTHER" id="PTHR24364:SF18">
    <property type="entry name" value="LP06937P"/>
    <property type="match status" value="1"/>
</dbReference>
<evidence type="ECO:0000256" key="3">
    <source>
        <dbReference type="ARBA" id="ARBA00022737"/>
    </source>
</evidence>
<dbReference type="Pfam" id="PF13855">
    <property type="entry name" value="LRR_8"/>
    <property type="match status" value="1"/>
</dbReference>
<evidence type="ECO:0000313" key="6">
    <source>
        <dbReference type="EnsemblMetazoa" id="CapteP210424"/>
    </source>
</evidence>
<keyword evidence="4" id="KW-0472">Membrane</keyword>
<feature type="transmembrane region" description="Helical" evidence="4">
    <location>
        <begin position="351"/>
        <end position="370"/>
    </location>
</feature>
<dbReference type="InterPro" id="IPR032675">
    <property type="entry name" value="LRR_dom_sf"/>
</dbReference>
<evidence type="ECO:0000256" key="4">
    <source>
        <dbReference type="SAM" id="Phobius"/>
    </source>
</evidence>
<dbReference type="PANTHER" id="PTHR24364">
    <property type="entry name" value="LP06937P"/>
    <property type="match status" value="1"/>
</dbReference>
<dbReference type="FunCoup" id="N1PBC3">
    <property type="interactions" value="61"/>
</dbReference>
<dbReference type="EMBL" id="AMQN01000077">
    <property type="status" value="NOT_ANNOTATED_CDS"/>
    <property type="molecule type" value="Genomic_DNA"/>
</dbReference>
<dbReference type="SMART" id="SM00369">
    <property type="entry name" value="LRR_TYP"/>
    <property type="match status" value="3"/>
</dbReference>
<dbReference type="GO" id="GO:0016020">
    <property type="term" value="C:membrane"/>
    <property type="evidence" value="ECO:0007669"/>
    <property type="project" value="TreeGrafter"/>
</dbReference>
<keyword evidence="4" id="KW-1133">Transmembrane helix</keyword>
<dbReference type="AlphaFoldDB" id="N1PBC3"/>
<dbReference type="InterPro" id="IPR001611">
    <property type="entry name" value="Leu-rich_rpt"/>
</dbReference>
<evidence type="ECO:0008006" key="8">
    <source>
        <dbReference type="Google" id="ProtNLM"/>
    </source>
</evidence>
<dbReference type="PROSITE" id="PS51450">
    <property type="entry name" value="LRR"/>
    <property type="match status" value="1"/>
</dbReference>
<organism evidence="5">
    <name type="scientific">Capitella teleta</name>
    <name type="common">Polychaete worm</name>
    <dbReference type="NCBI Taxonomy" id="283909"/>
    <lineage>
        <taxon>Eukaryota</taxon>
        <taxon>Metazoa</taxon>
        <taxon>Spiralia</taxon>
        <taxon>Lophotrochozoa</taxon>
        <taxon>Annelida</taxon>
        <taxon>Polychaeta</taxon>
        <taxon>Sedentaria</taxon>
        <taxon>Scolecida</taxon>
        <taxon>Capitellidae</taxon>
        <taxon>Capitella</taxon>
    </lineage>
</organism>
<dbReference type="Proteomes" id="UP000014760">
    <property type="component" value="Unassembled WGS sequence"/>
</dbReference>
<dbReference type="OrthoDB" id="8861968at2759"/>
<reference evidence="5 7" key="2">
    <citation type="journal article" date="2013" name="Nature">
        <title>Insights into bilaterian evolution from three spiralian genomes.</title>
        <authorList>
            <person name="Simakov O."/>
            <person name="Marletaz F."/>
            <person name="Cho S.J."/>
            <person name="Edsinger-Gonzales E."/>
            <person name="Havlak P."/>
            <person name="Hellsten U."/>
            <person name="Kuo D.H."/>
            <person name="Larsson T."/>
            <person name="Lv J."/>
            <person name="Arendt D."/>
            <person name="Savage R."/>
            <person name="Osoegawa K."/>
            <person name="de Jong P."/>
            <person name="Grimwood J."/>
            <person name="Chapman J.A."/>
            <person name="Shapiro H."/>
            <person name="Aerts A."/>
            <person name="Otillar R.P."/>
            <person name="Terry A.Y."/>
            <person name="Boore J.L."/>
            <person name="Grigoriev I.V."/>
            <person name="Lindberg D.R."/>
            <person name="Seaver E.C."/>
            <person name="Weisblat D.A."/>
            <person name="Putnam N.H."/>
            <person name="Rokhsar D.S."/>
        </authorList>
    </citation>
    <scope>NUCLEOTIDE SEQUENCE</scope>
    <source>
        <strain evidence="5 7">I ESC-2004</strain>
    </source>
</reference>
<evidence type="ECO:0000313" key="5">
    <source>
        <dbReference type="EMBL" id="ELU18940.1"/>
    </source>
</evidence>
<accession>N1PBC3</accession>
<evidence type="ECO:0000256" key="1">
    <source>
        <dbReference type="ARBA" id="ARBA00022614"/>
    </source>
</evidence>
<reference evidence="6" key="3">
    <citation type="submission" date="2015-06" db="UniProtKB">
        <authorList>
            <consortium name="EnsemblMetazoa"/>
        </authorList>
    </citation>
    <scope>IDENTIFICATION</scope>
</reference>
<dbReference type="SUPFAM" id="SSF52058">
    <property type="entry name" value="L domain-like"/>
    <property type="match status" value="1"/>
</dbReference>
<dbReference type="OMA" id="FVKPSDM"/>
<keyword evidence="4" id="KW-0812">Transmembrane</keyword>
<dbReference type="EMBL" id="KB291798">
    <property type="protein sequence ID" value="ELU18940.1"/>
    <property type="molecule type" value="Genomic_DNA"/>
</dbReference>
<sequence>MTHYMVVSYAPLSRVVTMALGQVLFLALALLSSAFGAEEKICGSYYTDKFRIKDCLCTVDSPFKPVSVTLLNCTNLDLSQDALSELPPSTKTLIFTGNSMTELLNNLFTQADNSLEYIDLSRNHIKTIHGRTFHKVSNVRKLILDENEWVLDDHTRVFSNFENLRFLSLNKAIVKKANSTDHILRVGWILEDSHLELLEEFQLQYNSILFTKSTTFCSLPSLRILHLSNNVIFDSQGLINAQCMRQLEEFYLHNNSLSFLNQQEIDALDVMAAKNLRILTLDDNDWRCACEGKPFIQWLQTGAGSHIVQDRNSLKCRPEEMGGTRLIDVDVDAIHCDRVSELNKSKKSTRLAISLLFSALFILIVGVIWCKRKAIRNKVRKVSIPVIARWNSGPDYQGLVSASVI</sequence>
<evidence type="ECO:0000256" key="2">
    <source>
        <dbReference type="ARBA" id="ARBA00022729"/>
    </source>
</evidence>
<proteinExistence type="predicted"/>
<gene>
    <name evidence="5" type="ORF">CAPTEDRAFT_210424</name>
</gene>
<dbReference type="InterPro" id="IPR003591">
    <property type="entry name" value="Leu-rich_rpt_typical-subtyp"/>
</dbReference>
<keyword evidence="3" id="KW-0677">Repeat</keyword>
<dbReference type="STRING" id="283909.N1PBC3"/>
<dbReference type="EnsemblMetazoa" id="CapteT210424">
    <property type="protein sequence ID" value="CapteP210424"/>
    <property type="gene ID" value="CapteG210424"/>
</dbReference>
<keyword evidence="7" id="KW-1185">Reference proteome</keyword>
<protein>
    <recommendedName>
        <fullName evidence="8">LRRCT domain-containing protein</fullName>
    </recommendedName>
</protein>
<dbReference type="HOGENOM" id="CLU_680157_0_0_1"/>
<keyword evidence="1" id="KW-0433">Leucine-rich repeat</keyword>
<dbReference type="Gene3D" id="3.80.10.10">
    <property type="entry name" value="Ribonuclease Inhibitor"/>
    <property type="match status" value="2"/>
</dbReference>